<keyword evidence="6" id="KW-0862">Zinc</keyword>
<feature type="compositionally biased region" description="Pro residues" evidence="9">
    <location>
        <begin position="263"/>
        <end position="275"/>
    </location>
</feature>
<comment type="subcellular location">
    <subcellularLocation>
        <location evidence="1">Nucleus</location>
    </subcellularLocation>
</comment>
<dbReference type="GO" id="GO:0005634">
    <property type="term" value="C:nucleus"/>
    <property type="evidence" value="ECO:0007669"/>
    <property type="project" value="UniProtKB-SubCell"/>
</dbReference>
<name>A0A314Z7P2_PRUYE</name>
<dbReference type="CDD" id="cd11526">
    <property type="entry name" value="SYLF_FYVE"/>
    <property type="match status" value="1"/>
</dbReference>
<dbReference type="STRING" id="2094558.A0A314Z7P2"/>
<dbReference type="InterPro" id="IPR017455">
    <property type="entry name" value="Znf_FYVE-rel"/>
</dbReference>
<evidence type="ECO:0000313" key="12">
    <source>
        <dbReference type="Proteomes" id="UP000250321"/>
    </source>
</evidence>
<feature type="region of interest" description="Disordered" evidence="9">
    <location>
        <begin position="1"/>
        <end position="55"/>
    </location>
</feature>
<dbReference type="InterPro" id="IPR011011">
    <property type="entry name" value="Znf_FYVE_PHD"/>
</dbReference>
<dbReference type="Pfam" id="PF07807">
    <property type="entry name" value="RED_C"/>
    <property type="match status" value="1"/>
</dbReference>
<evidence type="ECO:0000259" key="10">
    <source>
        <dbReference type="PROSITE" id="PS50178"/>
    </source>
</evidence>
<accession>A0A314Z7P2</accession>
<dbReference type="OrthoDB" id="3366823at2759"/>
<dbReference type="EMBL" id="PJQY01001963">
    <property type="protein sequence ID" value="PQP97795.1"/>
    <property type="molecule type" value="Genomic_DNA"/>
</dbReference>
<feature type="region of interest" description="Disordered" evidence="9">
    <location>
        <begin position="106"/>
        <end position="125"/>
    </location>
</feature>
<dbReference type="SUPFAM" id="SSF57903">
    <property type="entry name" value="FYVE/PHD zinc finger"/>
    <property type="match status" value="1"/>
</dbReference>
<keyword evidence="12" id="KW-1185">Reference proteome</keyword>
<dbReference type="InterPro" id="IPR013083">
    <property type="entry name" value="Znf_RING/FYVE/PHD"/>
</dbReference>
<dbReference type="Gene3D" id="3.30.40.10">
    <property type="entry name" value="Zinc/RING finger domain, C3HC4 (zinc finger)"/>
    <property type="match status" value="1"/>
</dbReference>
<dbReference type="AlphaFoldDB" id="A0A314Z7P2"/>
<evidence type="ECO:0000256" key="9">
    <source>
        <dbReference type="SAM" id="MobiDB-lite"/>
    </source>
</evidence>
<protein>
    <submittedName>
        <fullName evidence="11">Suppressor of mec-8 and unc-52 protein homolog 2</fullName>
    </submittedName>
</protein>
<evidence type="ECO:0000313" key="11">
    <source>
        <dbReference type="EMBL" id="PQP97795.1"/>
    </source>
</evidence>
<dbReference type="InterPro" id="IPR000306">
    <property type="entry name" value="Znf_FYVE"/>
</dbReference>
<dbReference type="GO" id="GO:0008270">
    <property type="term" value="F:zinc ion binding"/>
    <property type="evidence" value="ECO:0007669"/>
    <property type="project" value="UniProtKB-KW"/>
</dbReference>
<evidence type="ECO:0000256" key="5">
    <source>
        <dbReference type="ARBA" id="ARBA00022771"/>
    </source>
</evidence>
<evidence type="ECO:0000256" key="6">
    <source>
        <dbReference type="ARBA" id="ARBA00022833"/>
    </source>
</evidence>
<dbReference type="Pfam" id="PF07808">
    <property type="entry name" value="RED_N"/>
    <property type="match status" value="1"/>
</dbReference>
<dbReference type="InterPro" id="IPR039896">
    <property type="entry name" value="Red-like"/>
</dbReference>
<feature type="compositionally biased region" description="Basic residues" evidence="9">
    <location>
        <begin position="1"/>
        <end position="14"/>
    </location>
</feature>
<dbReference type="Pfam" id="PF01363">
    <property type="entry name" value="FYVE"/>
    <property type="match status" value="1"/>
</dbReference>
<dbReference type="SMART" id="SM00064">
    <property type="entry name" value="FYVE"/>
    <property type="match status" value="1"/>
</dbReference>
<comment type="caution">
    <text evidence="11">The sequence shown here is derived from an EMBL/GenBank/DDBJ whole genome shotgun (WGS) entry which is preliminary data.</text>
</comment>
<dbReference type="Proteomes" id="UP000250321">
    <property type="component" value="Unassembled WGS sequence"/>
</dbReference>
<keyword evidence="3" id="KW-0479">Metal-binding</keyword>
<feature type="region of interest" description="Disordered" evidence="9">
    <location>
        <begin position="241"/>
        <end position="289"/>
    </location>
</feature>
<evidence type="ECO:0000256" key="4">
    <source>
        <dbReference type="ARBA" id="ARBA00022737"/>
    </source>
</evidence>
<evidence type="ECO:0000256" key="8">
    <source>
        <dbReference type="PROSITE-ProRule" id="PRU00091"/>
    </source>
</evidence>
<keyword evidence="5 8" id="KW-0863">Zinc-finger</keyword>
<evidence type="ECO:0000256" key="1">
    <source>
        <dbReference type="ARBA" id="ARBA00004123"/>
    </source>
</evidence>
<dbReference type="Pfam" id="PF04366">
    <property type="entry name" value="Ysc84"/>
    <property type="match status" value="1"/>
</dbReference>
<reference evidence="11 12" key="1">
    <citation type="submission" date="2018-02" db="EMBL/GenBank/DDBJ databases">
        <title>Draft genome of wild Prunus yedoensis var. nudiflora.</title>
        <authorList>
            <person name="Baek S."/>
            <person name="Kim J.-H."/>
            <person name="Choi K."/>
            <person name="Kim G.-B."/>
            <person name="Cho A."/>
            <person name="Jang H."/>
            <person name="Shin C.-H."/>
            <person name="Yu H.-J."/>
            <person name="Mun J.-H."/>
        </authorList>
    </citation>
    <scope>NUCLEOTIDE SEQUENCE [LARGE SCALE GENOMIC DNA]</scope>
    <source>
        <strain evidence="12">cv. Jeju island</strain>
        <tissue evidence="11">Leaf</tissue>
    </source>
</reference>
<dbReference type="InterPro" id="IPR012492">
    <property type="entry name" value="RED_C"/>
</dbReference>
<organism evidence="11 12">
    <name type="scientific">Prunus yedoensis var. nudiflora</name>
    <dbReference type="NCBI Taxonomy" id="2094558"/>
    <lineage>
        <taxon>Eukaryota</taxon>
        <taxon>Viridiplantae</taxon>
        <taxon>Streptophyta</taxon>
        <taxon>Embryophyta</taxon>
        <taxon>Tracheophyta</taxon>
        <taxon>Spermatophyta</taxon>
        <taxon>Magnoliopsida</taxon>
        <taxon>eudicotyledons</taxon>
        <taxon>Gunneridae</taxon>
        <taxon>Pentapetalae</taxon>
        <taxon>rosids</taxon>
        <taxon>fabids</taxon>
        <taxon>Rosales</taxon>
        <taxon>Rosaceae</taxon>
        <taxon>Amygdaloideae</taxon>
        <taxon>Amygdaleae</taxon>
        <taxon>Prunus</taxon>
    </lineage>
</organism>
<dbReference type="PANTHER" id="PTHR12765">
    <property type="entry name" value="RED PROTEIN IK FACTOR CYTOKINE IK"/>
    <property type="match status" value="1"/>
</dbReference>
<dbReference type="InterPro" id="IPR012916">
    <property type="entry name" value="RED_N"/>
</dbReference>
<comment type="similarity">
    <text evidence="2">Belongs to the RED family.</text>
</comment>
<keyword evidence="7" id="KW-0539">Nucleus</keyword>
<feature type="compositionally biased region" description="Basic and acidic residues" evidence="9">
    <location>
        <begin position="15"/>
        <end position="39"/>
    </location>
</feature>
<feature type="domain" description="FYVE-type" evidence="10">
    <location>
        <begin position="764"/>
        <end position="826"/>
    </location>
</feature>
<gene>
    <name evidence="11" type="ORF">Pyn_08502</name>
</gene>
<feature type="region of interest" description="Disordered" evidence="9">
    <location>
        <begin position="309"/>
        <end position="329"/>
    </location>
</feature>
<sequence length="1107" mass="123677">MTSSKKHHKEKVIRRKEEKAEQPELPKYRDRAKERREDQNPDYEQTELGSFHAVAPPGNVDLRAAEAQKLSIEKSKYLGGDVEHTHLVKGLDYALLNKIRSEIDKKPDAEDEADAKSRASKEDQKLSFRTATAKSVYQCIVKPQAVIKTNEMFLPGRMSFIFNMEGGYTHDIPTTLHRSKADCPQPEEMVTVNVDGSVLDRIAKIMSYLRLGSSGKVLKKKKKEKDAKVIGKISIIGNEYVEEDKPSKPDAGTSKNETKREILPPPPPPPPGPPPRKNHIDSKAQQVPTMARADEDDIFVGDGVDYAIPGKDLSQSPLSEDMEESPRNKEKVSYFDEPVYGPVQPYGAPQEWQETNGYDATQTQMAGAFQGEWPAEYQYAEQMAYPEQYLQPNMEGYDVEAGLNIQDPRFMTQEEKDRGLGSVFKRDDQRLQQLREKDAREKDPNFISESYSECYPGYQEYNREIVDSDDEDDLSKMDMGGRAKGRLHRWDFETEEEWATYNEQKEAMPKAAFQFGVKMQDGRKTRKQNKDQKITNDLHKINKILARKKMDKDLDGEGGGGGGGGHYDDDVQPGKKLRLDLINSAWKNRMASFEGRVSYSSLPKTDKRQTQFHYDDEFIGSEWTEPEDGAKVSYPPVASKPLKQDYAFQFPLESEDYIDGSGYDSSEEPCDSAQTNMHPEVNLKNVLSGMVAILTGRNKAPGPPSDKQLPNSNVSFLGSEKNGETYLHSSVYTPSAPPLLEPTAFDYNAYKDVLEAEPPEWLPDSSTTVCMQCTFPFTALTRGRHHCRFCGGVFCRTCSKGRCLLPVKFRERNPQRVCDACYDRLDPLQGILINNISNASQAAKHDVMDWTCTRGWLNLPVGFSMEHEIYKASNTLRSYSQVARLNPERSIPLAVLRGAKGLAILTVAKAGVLLSYKLGTGLVIARRSDGSWSAPSSIFSVGLGWGAQIGGELMDFIIVLHDLKAVKTFCSRMHFSLGAGCSVAAGPIGRVLEADMRAGDRGSGMCYIHTVVAKNCLMHFEVLLIAVCGKLGKELTPDVAMFQCLTGAFVGVSLEGNIVATRMDTNLQFYGDPYLTTSDILLGTVDRPKAAEPLYTALENLYSSLQW</sequence>
<dbReference type="PROSITE" id="PS50178">
    <property type="entry name" value="ZF_FYVE"/>
    <property type="match status" value="1"/>
</dbReference>
<dbReference type="InterPro" id="IPR007461">
    <property type="entry name" value="Ysc84_actin-binding"/>
</dbReference>
<evidence type="ECO:0000256" key="7">
    <source>
        <dbReference type="ARBA" id="ARBA00023242"/>
    </source>
</evidence>
<dbReference type="FunFam" id="3.30.40.10:FF:000151">
    <property type="entry name" value="Zinc finger family protein"/>
    <property type="match status" value="1"/>
</dbReference>
<keyword evidence="4" id="KW-0677">Repeat</keyword>
<evidence type="ECO:0000256" key="3">
    <source>
        <dbReference type="ARBA" id="ARBA00022723"/>
    </source>
</evidence>
<feature type="region of interest" description="Disordered" evidence="9">
    <location>
        <begin position="552"/>
        <end position="571"/>
    </location>
</feature>
<proteinExistence type="inferred from homology"/>
<evidence type="ECO:0000256" key="2">
    <source>
        <dbReference type="ARBA" id="ARBA00006660"/>
    </source>
</evidence>